<keyword evidence="2" id="KW-0158">Chromosome</keyword>
<gene>
    <name evidence="5" type="ORF">E1301_Tti009962</name>
</gene>
<dbReference type="SMART" id="SM00526">
    <property type="entry name" value="H15"/>
    <property type="match status" value="1"/>
</dbReference>
<accession>A0A5A9NZU8</accession>
<dbReference type="EMBL" id="SOYY01000012">
    <property type="protein sequence ID" value="KAA0713937.1"/>
    <property type="molecule type" value="Genomic_DNA"/>
</dbReference>
<keyword evidence="1 2" id="KW-0238">DNA-binding</keyword>
<dbReference type="PROSITE" id="PS51504">
    <property type="entry name" value="H15"/>
    <property type="match status" value="1"/>
</dbReference>
<evidence type="ECO:0000256" key="1">
    <source>
        <dbReference type="ARBA" id="ARBA00023125"/>
    </source>
</evidence>
<comment type="similarity">
    <text evidence="2">Belongs to the histone H1/H5 family.</text>
</comment>
<dbReference type="InterPro" id="IPR036388">
    <property type="entry name" value="WH-like_DNA-bd_sf"/>
</dbReference>
<dbReference type="Proteomes" id="UP000324632">
    <property type="component" value="Chromosome 12"/>
</dbReference>
<feature type="compositionally biased region" description="Polar residues" evidence="3">
    <location>
        <begin position="1"/>
        <end position="14"/>
    </location>
</feature>
<organism evidence="5 6">
    <name type="scientific">Triplophysa tibetana</name>
    <dbReference type="NCBI Taxonomy" id="1572043"/>
    <lineage>
        <taxon>Eukaryota</taxon>
        <taxon>Metazoa</taxon>
        <taxon>Chordata</taxon>
        <taxon>Craniata</taxon>
        <taxon>Vertebrata</taxon>
        <taxon>Euteleostomi</taxon>
        <taxon>Actinopterygii</taxon>
        <taxon>Neopterygii</taxon>
        <taxon>Teleostei</taxon>
        <taxon>Ostariophysi</taxon>
        <taxon>Cypriniformes</taxon>
        <taxon>Nemacheilidae</taxon>
        <taxon>Triplophysa</taxon>
    </lineage>
</organism>
<feature type="compositionally biased region" description="Basic residues" evidence="3">
    <location>
        <begin position="15"/>
        <end position="24"/>
    </location>
</feature>
<sequence length="171" mass="18483">MSTDITSVKSSSNKAPRRKTKVKKSGTPLSDLIIKIVSASKERTCVSLVALKKALAANGNDVARNNSRINLAVKRMVVTGKLTQTKGTGASGSFKIGMKTVTKRKKPKKATRKKAKKPAGAKKTPKKSRRMSLKSPGKADETAAEPAVKIKRSKRIKRRVSKTTKAKDAKK</sequence>
<comment type="caution">
    <text evidence="5">The sequence shown here is derived from an EMBL/GenBank/DDBJ whole genome shotgun (WGS) entry which is preliminary data.</text>
</comment>
<evidence type="ECO:0000256" key="2">
    <source>
        <dbReference type="RuleBase" id="RU003894"/>
    </source>
</evidence>
<dbReference type="SUPFAM" id="SSF46785">
    <property type="entry name" value="Winged helix' DNA-binding domain"/>
    <property type="match status" value="1"/>
</dbReference>
<dbReference type="GO" id="GO:0005634">
    <property type="term" value="C:nucleus"/>
    <property type="evidence" value="ECO:0007669"/>
    <property type="project" value="UniProtKB-SubCell"/>
</dbReference>
<keyword evidence="6" id="KW-1185">Reference proteome</keyword>
<feature type="region of interest" description="Disordered" evidence="3">
    <location>
        <begin position="1"/>
        <end position="26"/>
    </location>
</feature>
<feature type="compositionally biased region" description="Basic residues" evidence="3">
    <location>
        <begin position="101"/>
        <end position="132"/>
    </location>
</feature>
<feature type="compositionally biased region" description="Basic residues" evidence="3">
    <location>
        <begin position="149"/>
        <end position="164"/>
    </location>
</feature>
<evidence type="ECO:0000259" key="4">
    <source>
        <dbReference type="PROSITE" id="PS51504"/>
    </source>
</evidence>
<dbReference type="GO" id="GO:0000786">
    <property type="term" value="C:nucleosome"/>
    <property type="evidence" value="ECO:0007669"/>
    <property type="project" value="InterPro"/>
</dbReference>
<protein>
    <submittedName>
        <fullName evidence="5">Histone H1.3 Histone H1c Histone H1s-2</fullName>
    </submittedName>
</protein>
<feature type="domain" description="H15" evidence="4">
    <location>
        <begin position="25"/>
        <end position="98"/>
    </location>
</feature>
<dbReference type="AlphaFoldDB" id="A0A5A9NZU8"/>
<dbReference type="InterPro" id="IPR005818">
    <property type="entry name" value="Histone_H1/H5_H15"/>
</dbReference>
<dbReference type="OrthoDB" id="10070184at2759"/>
<dbReference type="Gene3D" id="1.10.10.10">
    <property type="entry name" value="Winged helix-like DNA-binding domain superfamily/Winged helix DNA-binding domain"/>
    <property type="match status" value="1"/>
</dbReference>
<dbReference type="GO" id="GO:0030527">
    <property type="term" value="F:structural constituent of chromatin"/>
    <property type="evidence" value="ECO:0007669"/>
    <property type="project" value="InterPro"/>
</dbReference>
<name>A0A5A9NZU8_9TELE</name>
<evidence type="ECO:0000313" key="6">
    <source>
        <dbReference type="Proteomes" id="UP000324632"/>
    </source>
</evidence>
<dbReference type="GO" id="GO:0003677">
    <property type="term" value="F:DNA binding"/>
    <property type="evidence" value="ECO:0007669"/>
    <property type="project" value="UniProtKB-KW"/>
</dbReference>
<dbReference type="Pfam" id="PF00538">
    <property type="entry name" value="Linker_histone"/>
    <property type="match status" value="1"/>
</dbReference>
<evidence type="ECO:0000256" key="3">
    <source>
        <dbReference type="SAM" id="MobiDB-lite"/>
    </source>
</evidence>
<dbReference type="CDD" id="cd00073">
    <property type="entry name" value="H15"/>
    <property type="match status" value="1"/>
</dbReference>
<comment type="subcellular location">
    <subcellularLocation>
        <location evidence="2">Nucleus</location>
    </subcellularLocation>
</comment>
<reference evidence="5 6" key="1">
    <citation type="journal article" date="2019" name="Mol. Ecol. Resour.">
        <title>Chromosome-level genome assembly of Triplophysa tibetana, a fish adapted to the harsh high-altitude environment of the Tibetan Plateau.</title>
        <authorList>
            <person name="Yang X."/>
            <person name="Liu H."/>
            <person name="Ma Z."/>
            <person name="Zou Y."/>
            <person name="Zou M."/>
            <person name="Mao Y."/>
            <person name="Li X."/>
            <person name="Wang H."/>
            <person name="Chen T."/>
            <person name="Wang W."/>
            <person name="Yang R."/>
        </authorList>
    </citation>
    <scope>NUCLEOTIDE SEQUENCE [LARGE SCALE GENOMIC DNA]</scope>
    <source>
        <strain evidence="5">TTIB1903HZAU</strain>
        <tissue evidence="5">Muscle</tissue>
    </source>
</reference>
<proteinExistence type="inferred from homology"/>
<dbReference type="InterPro" id="IPR005819">
    <property type="entry name" value="H1/H5"/>
</dbReference>
<evidence type="ECO:0000313" key="5">
    <source>
        <dbReference type="EMBL" id="KAA0713937.1"/>
    </source>
</evidence>
<feature type="region of interest" description="Disordered" evidence="3">
    <location>
        <begin position="84"/>
        <end position="171"/>
    </location>
</feature>
<dbReference type="GO" id="GO:0006334">
    <property type="term" value="P:nucleosome assembly"/>
    <property type="evidence" value="ECO:0007669"/>
    <property type="project" value="InterPro"/>
</dbReference>
<dbReference type="InterPro" id="IPR036390">
    <property type="entry name" value="WH_DNA-bd_sf"/>
</dbReference>
<dbReference type="PRINTS" id="PR00624">
    <property type="entry name" value="HISTONEH5"/>
</dbReference>
<keyword evidence="2" id="KW-0539">Nucleus</keyword>